<gene>
    <name evidence="4" type="ORF">AQUSIP_09540</name>
</gene>
<feature type="active site" description="Charge relay system" evidence="2">
    <location>
        <position position="139"/>
    </location>
</feature>
<keyword evidence="5" id="KW-1185">Reference proteome</keyword>
<protein>
    <recommendedName>
        <fullName evidence="3">AB hydrolase-1 domain-containing protein</fullName>
    </recommendedName>
</protein>
<dbReference type="GO" id="GO:0034338">
    <property type="term" value="F:short-chain carboxylesterase activity"/>
    <property type="evidence" value="ECO:0007669"/>
    <property type="project" value="TreeGrafter"/>
</dbReference>
<dbReference type="Proteomes" id="UP000324194">
    <property type="component" value="Chromosome 1"/>
</dbReference>
<reference evidence="4 5" key="1">
    <citation type="submission" date="2019-08" db="EMBL/GenBank/DDBJ databases">
        <authorList>
            <person name="Guy L."/>
        </authorList>
    </citation>
    <scope>NUCLEOTIDE SEQUENCE [LARGE SCALE GENOMIC DNA]</scope>
    <source>
        <strain evidence="4 5">SGT-108</strain>
    </source>
</reference>
<evidence type="ECO:0000256" key="1">
    <source>
        <dbReference type="ARBA" id="ARBA00010884"/>
    </source>
</evidence>
<name>A0A5E4PFP5_9COXI</name>
<evidence type="ECO:0000313" key="5">
    <source>
        <dbReference type="Proteomes" id="UP000324194"/>
    </source>
</evidence>
<organism evidence="4 5">
    <name type="scientific">Aquicella siphonis</name>
    <dbReference type="NCBI Taxonomy" id="254247"/>
    <lineage>
        <taxon>Bacteria</taxon>
        <taxon>Pseudomonadati</taxon>
        <taxon>Pseudomonadota</taxon>
        <taxon>Gammaproteobacteria</taxon>
        <taxon>Legionellales</taxon>
        <taxon>Coxiellaceae</taxon>
        <taxon>Aquicella</taxon>
    </lineage>
</organism>
<dbReference type="OrthoDB" id="332676at2"/>
<dbReference type="InterPro" id="IPR012020">
    <property type="entry name" value="ABHD4"/>
</dbReference>
<dbReference type="EMBL" id="LR699119">
    <property type="protein sequence ID" value="VVC75664.1"/>
    <property type="molecule type" value="Genomic_DNA"/>
</dbReference>
<dbReference type="AlphaFoldDB" id="A0A5E4PFP5"/>
<dbReference type="SUPFAM" id="SSF53474">
    <property type="entry name" value="alpha/beta-Hydrolases"/>
    <property type="match status" value="1"/>
</dbReference>
<feature type="active site" description="Charge relay system" evidence="2">
    <location>
        <position position="264"/>
    </location>
</feature>
<dbReference type="PANTHER" id="PTHR10794">
    <property type="entry name" value="ABHYDROLASE DOMAIN-CONTAINING PROTEIN"/>
    <property type="match status" value="1"/>
</dbReference>
<dbReference type="InterPro" id="IPR050960">
    <property type="entry name" value="AB_hydrolase_4_sf"/>
</dbReference>
<proteinExistence type="inferred from homology"/>
<dbReference type="GO" id="GO:0047372">
    <property type="term" value="F:monoacylglycerol lipase activity"/>
    <property type="evidence" value="ECO:0007669"/>
    <property type="project" value="TreeGrafter"/>
</dbReference>
<dbReference type="InterPro" id="IPR029058">
    <property type="entry name" value="AB_hydrolase_fold"/>
</dbReference>
<dbReference type="PIRSF" id="PIRSF005211">
    <property type="entry name" value="Ab_hydro_YheT"/>
    <property type="match status" value="1"/>
</dbReference>
<evidence type="ECO:0000313" key="4">
    <source>
        <dbReference type="EMBL" id="VVC75664.1"/>
    </source>
</evidence>
<dbReference type="RefSeq" id="WP_148338951.1">
    <property type="nucleotide sequence ID" value="NZ_LR699119.1"/>
</dbReference>
<evidence type="ECO:0000259" key="3">
    <source>
        <dbReference type="Pfam" id="PF00561"/>
    </source>
</evidence>
<dbReference type="InterPro" id="IPR000073">
    <property type="entry name" value="AB_hydrolase_1"/>
</dbReference>
<accession>A0A5E4PFP5</accession>
<dbReference type="NCBIfam" id="NF008218">
    <property type="entry name" value="PRK10985.1"/>
    <property type="match status" value="1"/>
</dbReference>
<comment type="similarity">
    <text evidence="1">Belongs to the AB hydrolase superfamily. AB hydrolase 4 family.</text>
</comment>
<dbReference type="Gene3D" id="3.40.50.1820">
    <property type="entry name" value="alpha/beta hydrolase"/>
    <property type="match status" value="1"/>
</dbReference>
<dbReference type="KEGG" id="asip:AQUSIP_09540"/>
<dbReference type="Pfam" id="PF00561">
    <property type="entry name" value="Abhydrolase_1"/>
    <property type="match status" value="1"/>
</dbReference>
<feature type="active site" description="Charge relay system" evidence="2">
    <location>
        <position position="292"/>
    </location>
</feature>
<feature type="domain" description="AB hydrolase-1" evidence="3">
    <location>
        <begin position="59"/>
        <end position="297"/>
    </location>
</feature>
<dbReference type="PANTHER" id="PTHR10794:SF94">
    <property type="entry name" value="ESTERASE YHET-RELATED"/>
    <property type="match status" value="1"/>
</dbReference>
<sequence length="320" mass="36069">MSGSQFKPAWWLPNSHMQTIWPAICRADIKNLSLERERLELPDGDFIDLDWCGRNQSGPIVLVLHGFEGSIESHYAKGMLLAVKQQGWRGLFMHFRGCSGEPNRLARGYHSGETGDVDFVVRSILDRERHAQIAAIGYSLGGNVLLKWLGETGNENPLKAASAISVPFELHKAADRITQGFSRFYEWYLVKCAKNRLLQKFKKISSPIDLAALSEIDGIRDLDGKYTVPVHGFASVDQYYSSSSSRQYLQSIKIPTLLVHSKDDPFMTEDVIPNESELSPHIMLEVTDAGGHVGFVSGSVPWRPQYWLEERVPEFLKLHL</sequence>
<evidence type="ECO:0000256" key="2">
    <source>
        <dbReference type="PIRSR" id="PIRSR005211-1"/>
    </source>
</evidence>